<dbReference type="EMBL" id="JASCZI010030275">
    <property type="protein sequence ID" value="MED6120439.1"/>
    <property type="molecule type" value="Genomic_DNA"/>
</dbReference>
<evidence type="ECO:0000313" key="3">
    <source>
        <dbReference type="Proteomes" id="UP001341840"/>
    </source>
</evidence>
<evidence type="ECO:0000256" key="1">
    <source>
        <dbReference type="SAM" id="MobiDB-lite"/>
    </source>
</evidence>
<organism evidence="2 3">
    <name type="scientific">Stylosanthes scabra</name>
    <dbReference type="NCBI Taxonomy" id="79078"/>
    <lineage>
        <taxon>Eukaryota</taxon>
        <taxon>Viridiplantae</taxon>
        <taxon>Streptophyta</taxon>
        <taxon>Embryophyta</taxon>
        <taxon>Tracheophyta</taxon>
        <taxon>Spermatophyta</taxon>
        <taxon>Magnoliopsida</taxon>
        <taxon>eudicotyledons</taxon>
        <taxon>Gunneridae</taxon>
        <taxon>Pentapetalae</taxon>
        <taxon>rosids</taxon>
        <taxon>fabids</taxon>
        <taxon>Fabales</taxon>
        <taxon>Fabaceae</taxon>
        <taxon>Papilionoideae</taxon>
        <taxon>50 kb inversion clade</taxon>
        <taxon>dalbergioids sensu lato</taxon>
        <taxon>Dalbergieae</taxon>
        <taxon>Pterocarpus clade</taxon>
        <taxon>Stylosanthes</taxon>
    </lineage>
</organism>
<feature type="region of interest" description="Disordered" evidence="1">
    <location>
        <begin position="131"/>
        <end position="151"/>
    </location>
</feature>
<sequence length="151" mass="17770">MYSHLYGHTPPPWRGGNCPENRRRSHFSKTFQNPKAFFHLYGSNLPNANGVPASLGVTAHKFPMSLCQWFCRIPSWHKRFKLQIKFCYCENWVVEQLWAVWGEELQDNSYLDEFMEGIQFFSPLIAKEPKIGDHKVQKQKEQGKKDKKHSN</sequence>
<dbReference type="Proteomes" id="UP001341840">
    <property type="component" value="Unassembled WGS sequence"/>
</dbReference>
<protein>
    <submittedName>
        <fullName evidence="2">Uncharacterized protein</fullName>
    </submittedName>
</protein>
<evidence type="ECO:0000313" key="2">
    <source>
        <dbReference type="EMBL" id="MED6120439.1"/>
    </source>
</evidence>
<feature type="compositionally biased region" description="Basic and acidic residues" evidence="1">
    <location>
        <begin position="131"/>
        <end position="144"/>
    </location>
</feature>
<reference evidence="2 3" key="1">
    <citation type="journal article" date="2023" name="Plants (Basel)">
        <title>Bridging the Gap: Combining Genomics and Transcriptomics Approaches to Understand Stylosanthes scabra, an Orphan Legume from the Brazilian Caatinga.</title>
        <authorList>
            <person name="Ferreira-Neto J.R.C."/>
            <person name="da Silva M.D."/>
            <person name="Binneck E."/>
            <person name="de Melo N.F."/>
            <person name="da Silva R.H."/>
            <person name="de Melo A.L.T.M."/>
            <person name="Pandolfi V."/>
            <person name="Bustamante F.O."/>
            <person name="Brasileiro-Vidal A.C."/>
            <person name="Benko-Iseppon A.M."/>
        </authorList>
    </citation>
    <scope>NUCLEOTIDE SEQUENCE [LARGE SCALE GENOMIC DNA]</scope>
    <source>
        <tissue evidence="2">Leaves</tissue>
    </source>
</reference>
<keyword evidence="3" id="KW-1185">Reference proteome</keyword>
<comment type="caution">
    <text evidence="2">The sequence shown here is derived from an EMBL/GenBank/DDBJ whole genome shotgun (WGS) entry which is preliminary data.</text>
</comment>
<name>A0ABU6R956_9FABA</name>
<accession>A0ABU6R956</accession>
<gene>
    <name evidence="2" type="ORF">PIB30_020791</name>
</gene>
<proteinExistence type="predicted"/>